<keyword evidence="2" id="KW-1185">Reference proteome</keyword>
<sequence>MCRVSVAVAAWVRAREKKWVSIEKGNWWKQGAYLPEKQVWSLGRFGRGNGAAGTGKQVAQGGALGCGIRTHAGAPLLA</sequence>
<evidence type="ECO:0000313" key="1">
    <source>
        <dbReference type="EMBL" id="GAA4389301.1"/>
    </source>
</evidence>
<protein>
    <submittedName>
        <fullName evidence="1">Uncharacterized protein</fullName>
    </submittedName>
</protein>
<reference evidence="2" key="1">
    <citation type="journal article" date="2019" name="Int. J. Syst. Evol. Microbiol.">
        <title>The Global Catalogue of Microorganisms (GCM) 10K type strain sequencing project: providing services to taxonomists for standard genome sequencing and annotation.</title>
        <authorList>
            <consortium name="The Broad Institute Genomics Platform"/>
            <consortium name="The Broad Institute Genome Sequencing Center for Infectious Disease"/>
            <person name="Wu L."/>
            <person name="Ma J."/>
        </authorList>
    </citation>
    <scope>NUCLEOTIDE SEQUENCE [LARGE SCALE GENOMIC DNA]</scope>
    <source>
        <strain evidence="2">JCM 17924</strain>
    </source>
</reference>
<dbReference type="Proteomes" id="UP001500454">
    <property type="component" value="Unassembled WGS sequence"/>
</dbReference>
<gene>
    <name evidence="1" type="ORF">GCM10023186_36510</name>
</gene>
<proteinExistence type="predicted"/>
<accession>A0ABP8JDX3</accession>
<name>A0ABP8JDX3_9BACT</name>
<comment type="caution">
    <text evidence="1">The sequence shown here is derived from an EMBL/GenBank/DDBJ whole genome shotgun (WGS) entry which is preliminary data.</text>
</comment>
<evidence type="ECO:0000313" key="2">
    <source>
        <dbReference type="Proteomes" id="UP001500454"/>
    </source>
</evidence>
<organism evidence="1 2">
    <name type="scientific">Hymenobacter koreensis</name>
    <dbReference type="NCBI Taxonomy" id="1084523"/>
    <lineage>
        <taxon>Bacteria</taxon>
        <taxon>Pseudomonadati</taxon>
        <taxon>Bacteroidota</taxon>
        <taxon>Cytophagia</taxon>
        <taxon>Cytophagales</taxon>
        <taxon>Hymenobacteraceae</taxon>
        <taxon>Hymenobacter</taxon>
    </lineage>
</organism>
<dbReference type="EMBL" id="BAABHA010000013">
    <property type="protein sequence ID" value="GAA4389301.1"/>
    <property type="molecule type" value="Genomic_DNA"/>
</dbReference>